<dbReference type="STRING" id="1121022.GCA_000376105_02017"/>
<dbReference type="InterPro" id="IPR009562">
    <property type="entry name" value="DUF1178"/>
</dbReference>
<evidence type="ECO:0000313" key="2">
    <source>
        <dbReference type="Proteomes" id="UP000017837"/>
    </source>
</evidence>
<dbReference type="EMBL" id="AWGB01000007">
    <property type="protein sequence ID" value="ESQ93658.1"/>
    <property type="molecule type" value="Genomic_DNA"/>
</dbReference>
<organism evidence="1 2">
    <name type="scientific">Asticcacaulis benevestitus DSM 16100 = ATCC BAA-896</name>
    <dbReference type="NCBI Taxonomy" id="1121022"/>
    <lineage>
        <taxon>Bacteria</taxon>
        <taxon>Pseudomonadati</taxon>
        <taxon>Pseudomonadota</taxon>
        <taxon>Alphaproteobacteria</taxon>
        <taxon>Caulobacterales</taxon>
        <taxon>Caulobacteraceae</taxon>
        <taxon>Asticcacaulis</taxon>
    </lineage>
</organism>
<dbReference type="Proteomes" id="UP000017837">
    <property type="component" value="Unassembled WGS sequence"/>
</dbReference>
<dbReference type="PATRIC" id="fig|1121022.4.peg.974"/>
<dbReference type="OrthoDB" id="9799894at2"/>
<keyword evidence="2" id="KW-1185">Reference proteome</keyword>
<evidence type="ECO:0000313" key="1">
    <source>
        <dbReference type="EMBL" id="ESQ93658.1"/>
    </source>
</evidence>
<dbReference type="RefSeq" id="WP_018081682.1">
    <property type="nucleotide sequence ID" value="NZ_AQWM01000007.1"/>
</dbReference>
<proteinExistence type="predicted"/>
<sequence length="160" mass="17403">MIRYALKCIVEHEFEAWFSSSNGFDEQVAQGLVECPMCGSKAVTKAIMAPMVRTTKGKDAPGSLAEAQQAVAEALHRLRRHVETTHDYVGDGFADEARDIHQGMAPDRPIYGEATPDEVRGLVEDGVPVAALPVFKPKVEEAKVQPVVPVIPPAIDKKLN</sequence>
<reference evidence="1 2" key="1">
    <citation type="journal article" date="2014" name="Nature">
        <title>Sequential evolution of bacterial morphology by co-option of a developmental regulator.</title>
        <authorList>
            <person name="Jiang C."/>
            <person name="Brown P.J."/>
            <person name="Ducret A."/>
            <person name="Brun Y.V."/>
        </authorList>
    </citation>
    <scope>NUCLEOTIDE SEQUENCE [LARGE SCALE GENOMIC DNA]</scope>
    <source>
        <strain evidence="1 2">DSM 16100</strain>
    </source>
</reference>
<protein>
    <submittedName>
        <fullName evidence="1">Uncharacterized protein</fullName>
    </submittedName>
</protein>
<dbReference type="AlphaFoldDB" id="V4RR55"/>
<name>V4RR55_9CAUL</name>
<dbReference type="PIRSF" id="PIRSF032131">
    <property type="entry name" value="UCP032131"/>
    <property type="match status" value="1"/>
</dbReference>
<dbReference type="Pfam" id="PF06676">
    <property type="entry name" value="DUF1178"/>
    <property type="match status" value="1"/>
</dbReference>
<dbReference type="eggNOG" id="COG5319">
    <property type="taxonomic scope" value="Bacteria"/>
</dbReference>
<accession>V4RR55</accession>
<comment type="caution">
    <text evidence="1">The sequence shown here is derived from an EMBL/GenBank/DDBJ whole genome shotgun (WGS) entry which is preliminary data.</text>
</comment>
<gene>
    <name evidence="1" type="ORF">ABENE_04900</name>
</gene>